<comment type="similarity">
    <text evidence="2">Belongs to the tRNA methyltransferase O family.</text>
</comment>
<dbReference type="InterPro" id="IPR023370">
    <property type="entry name" value="TrmO-like_N"/>
</dbReference>
<sequence>MIHQFKPIGVVHCKLKKLEDVPFHWKVSEVEGKIEIFKEFKDGLKGIERFSHIAVIFIFHKSKGYQLVQTARDGNVRGVFATGSPLRPNPIGLSILKLLKVKDNILYVRWLDMVDGTPVLDIKPFHFSEIEKKFC</sequence>
<evidence type="ECO:0000313" key="5">
    <source>
        <dbReference type="Proteomes" id="UP000279422"/>
    </source>
</evidence>
<evidence type="ECO:0000256" key="2">
    <source>
        <dbReference type="ARBA" id="ARBA00033753"/>
    </source>
</evidence>
<dbReference type="PROSITE" id="PS51668">
    <property type="entry name" value="TSAA_2"/>
    <property type="match status" value="1"/>
</dbReference>
<reference evidence="4 5" key="1">
    <citation type="submission" date="2018-06" db="EMBL/GenBank/DDBJ databases">
        <title>Extensive metabolic versatility and redundancy in microbially diverse, dynamic hydrothermal sediments.</title>
        <authorList>
            <person name="Dombrowski N."/>
            <person name="Teske A."/>
            <person name="Baker B.J."/>
        </authorList>
    </citation>
    <scope>NUCLEOTIDE SEQUENCE [LARGE SCALE GENOMIC DNA]</scope>
    <source>
        <strain evidence="4">B47_G16</strain>
    </source>
</reference>
<dbReference type="InterPro" id="IPR036414">
    <property type="entry name" value="YaeB_N_sf"/>
</dbReference>
<evidence type="ECO:0000313" key="4">
    <source>
        <dbReference type="EMBL" id="RLE07417.1"/>
    </source>
</evidence>
<dbReference type="Proteomes" id="UP000279422">
    <property type="component" value="Unassembled WGS sequence"/>
</dbReference>
<dbReference type="InterPro" id="IPR036413">
    <property type="entry name" value="YaeB-like_sf"/>
</dbReference>
<gene>
    <name evidence="4" type="primary">tsaA</name>
    <name evidence="4" type="ORF">DRJ00_08200</name>
</gene>
<keyword evidence="1" id="KW-0949">S-adenosyl-L-methionine</keyword>
<protein>
    <submittedName>
        <fullName evidence="4">tRNA (N6-threonylcarbamoyladenosine(37)-N6)-methyltransferase TrmO</fullName>
    </submittedName>
</protein>
<dbReference type="InterPro" id="IPR040372">
    <property type="entry name" value="YaeB-like"/>
</dbReference>
<dbReference type="CDD" id="cd09281">
    <property type="entry name" value="UPF0066"/>
    <property type="match status" value="1"/>
</dbReference>
<comment type="caution">
    <text evidence="4">The sequence shown here is derived from an EMBL/GenBank/DDBJ whole genome shotgun (WGS) entry which is preliminary data.</text>
</comment>
<organism evidence="4 5">
    <name type="scientific">Aerophobetes bacterium</name>
    <dbReference type="NCBI Taxonomy" id="2030807"/>
    <lineage>
        <taxon>Bacteria</taxon>
        <taxon>Candidatus Aerophobota</taxon>
    </lineage>
</organism>
<feature type="domain" description="TsaA-like" evidence="3">
    <location>
        <begin position="5"/>
        <end position="134"/>
    </location>
</feature>
<dbReference type="GO" id="GO:0032259">
    <property type="term" value="P:methylation"/>
    <property type="evidence" value="ECO:0007669"/>
    <property type="project" value="UniProtKB-KW"/>
</dbReference>
<dbReference type="EMBL" id="QMPZ01000170">
    <property type="protein sequence ID" value="RLE07417.1"/>
    <property type="molecule type" value="Genomic_DNA"/>
</dbReference>
<dbReference type="SUPFAM" id="SSF118196">
    <property type="entry name" value="YaeB-like"/>
    <property type="match status" value="1"/>
</dbReference>
<evidence type="ECO:0000259" key="3">
    <source>
        <dbReference type="PROSITE" id="PS51668"/>
    </source>
</evidence>
<dbReference type="Gene3D" id="2.40.30.70">
    <property type="entry name" value="YaeB-like"/>
    <property type="match status" value="1"/>
</dbReference>
<dbReference type="NCBIfam" id="TIGR00104">
    <property type="entry name" value="tRNA_TsaA"/>
    <property type="match status" value="1"/>
</dbReference>
<dbReference type="PANTHER" id="PTHR12818:SF0">
    <property type="entry name" value="TRNA (ADENINE(37)-N6)-METHYLTRANSFERASE"/>
    <property type="match status" value="1"/>
</dbReference>
<name>A0A497E4L8_UNCAE</name>
<dbReference type="GO" id="GO:0008168">
    <property type="term" value="F:methyltransferase activity"/>
    <property type="evidence" value="ECO:0007669"/>
    <property type="project" value="UniProtKB-KW"/>
</dbReference>
<evidence type="ECO:0000256" key="1">
    <source>
        <dbReference type="ARBA" id="ARBA00022691"/>
    </source>
</evidence>
<dbReference type="PANTHER" id="PTHR12818">
    <property type="entry name" value="TRNA (ADENINE(37)-N6)-METHYLTRANSFERASE"/>
    <property type="match status" value="1"/>
</dbReference>
<dbReference type="AlphaFoldDB" id="A0A497E4L8"/>
<accession>A0A497E4L8</accession>
<proteinExistence type="inferred from homology"/>
<keyword evidence="4" id="KW-0808">Transferase</keyword>
<dbReference type="Pfam" id="PF01980">
    <property type="entry name" value="TrmO_N"/>
    <property type="match status" value="1"/>
</dbReference>
<keyword evidence="4" id="KW-0489">Methyltransferase</keyword>